<evidence type="ECO:0000256" key="11">
    <source>
        <dbReference type="SAM" id="MobiDB-lite"/>
    </source>
</evidence>
<protein>
    <recommendedName>
        <fullName evidence="4">Succinate-semialdehyde dehydrogenase, mitochondrial</fullName>
        <ecNumber evidence="3">1.2.1.24</ecNumber>
    </recommendedName>
    <alternativeName>
        <fullName evidence="8">Aldehyde dehydrogenase family 5 member F1</fullName>
    </alternativeName>
    <alternativeName>
        <fullName evidence="6">NAD(+)-dependent succinic semialdehyde dehydrogenase</fullName>
    </alternativeName>
</protein>
<dbReference type="InterPro" id="IPR015590">
    <property type="entry name" value="Aldehyde_DH_dom"/>
</dbReference>
<evidence type="ECO:0000256" key="10">
    <source>
        <dbReference type="RuleBase" id="RU003345"/>
    </source>
</evidence>
<dbReference type="GO" id="GO:0004777">
    <property type="term" value="F:succinate-semialdehyde dehydrogenase (NAD+) activity"/>
    <property type="evidence" value="ECO:0007669"/>
    <property type="project" value="UniProtKB-EC"/>
</dbReference>
<dbReference type="Proteomes" id="UP000660262">
    <property type="component" value="Unassembled WGS sequence"/>
</dbReference>
<feature type="domain" description="Aldehyde dehydrogenase" evidence="12">
    <location>
        <begin position="88"/>
        <end position="546"/>
    </location>
</feature>
<evidence type="ECO:0000313" key="14">
    <source>
        <dbReference type="Proteomes" id="UP000660262"/>
    </source>
</evidence>
<dbReference type="InterPro" id="IPR016160">
    <property type="entry name" value="Ald_DH_CS_CYS"/>
</dbReference>
<evidence type="ECO:0000256" key="4">
    <source>
        <dbReference type="ARBA" id="ARBA00019842"/>
    </source>
</evidence>
<dbReference type="CDD" id="cd07103">
    <property type="entry name" value="ALDH_F5_SSADH_GabD"/>
    <property type="match status" value="1"/>
</dbReference>
<evidence type="ECO:0000256" key="5">
    <source>
        <dbReference type="ARBA" id="ARBA00023002"/>
    </source>
</evidence>
<dbReference type="Pfam" id="PF00171">
    <property type="entry name" value="Aldedh"/>
    <property type="match status" value="1"/>
</dbReference>
<dbReference type="InterPro" id="IPR029510">
    <property type="entry name" value="Ald_DH_CS_GLU"/>
</dbReference>
<dbReference type="PROSITE" id="PS00070">
    <property type="entry name" value="ALDEHYDE_DEHYDR_CYS"/>
    <property type="match status" value="1"/>
</dbReference>
<dbReference type="InterPro" id="IPR050740">
    <property type="entry name" value="Aldehyde_DH_Superfamily"/>
</dbReference>
<dbReference type="AlphaFoldDB" id="A0A830HV19"/>
<comment type="caution">
    <text evidence="13">The sequence shown here is derived from an EMBL/GenBank/DDBJ whole genome shotgun (WGS) entry which is preliminary data.</text>
</comment>
<dbReference type="PROSITE" id="PS00687">
    <property type="entry name" value="ALDEHYDE_DEHYDR_GLU"/>
    <property type="match status" value="1"/>
</dbReference>
<organism evidence="13 14">
    <name type="scientific">Pycnococcus provasolii</name>
    <dbReference type="NCBI Taxonomy" id="41880"/>
    <lineage>
        <taxon>Eukaryota</taxon>
        <taxon>Viridiplantae</taxon>
        <taxon>Chlorophyta</taxon>
        <taxon>Pseudoscourfieldiophyceae</taxon>
        <taxon>Pseudoscourfieldiales</taxon>
        <taxon>Pycnococcaceae</taxon>
        <taxon>Pycnococcus</taxon>
    </lineage>
</organism>
<dbReference type="SUPFAM" id="SSF53720">
    <property type="entry name" value="ALDH-like"/>
    <property type="match status" value="1"/>
</dbReference>
<dbReference type="EMBL" id="BNJQ01000022">
    <property type="protein sequence ID" value="GHP08759.1"/>
    <property type="molecule type" value="Genomic_DNA"/>
</dbReference>
<comment type="similarity">
    <text evidence="2 10">Belongs to the aldehyde dehydrogenase family.</text>
</comment>
<name>A0A830HV19_9CHLO</name>
<feature type="region of interest" description="Disordered" evidence="11">
    <location>
        <begin position="30"/>
        <end position="64"/>
    </location>
</feature>
<feature type="compositionally biased region" description="Low complexity" evidence="11">
    <location>
        <begin position="36"/>
        <end position="64"/>
    </location>
</feature>
<dbReference type="InterPro" id="IPR016163">
    <property type="entry name" value="Ald_DH_C"/>
</dbReference>
<evidence type="ECO:0000313" key="13">
    <source>
        <dbReference type="EMBL" id="GHP08759.1"/>
    </source>
</evidence>
<comment type="catalytic activity">
    <reaction evidence="7">
        <text>succinate semialdehyde + NAD(+) + H2O = succinate + NADH + 2 H(+)</text>
        <dbReference type="Rhea" id="RHEA:13217"/>
        <dbReference type="ChEBI" id="CHEBI:15377"/>
        <dbReference type="ChEBI" id="CHEBI:15378"/>
        <dbReference type="ChEBI" id="CHEBI:30031"/>
        <dbReference type="ChEBI" id="CHEBI:57540"/>
        <dbReference type="ChEBI" id="CHEBI:57706"/>
        <dbReference type="ChEBI" id="CHEBI:57945"/>
        <dbReference type="EC" id="1.2.1.24"/>
    </reaction>
</comment>
<dbReference type="Gene3D" id="3.40.605.10">
    <property type="entry name" value="Aldehyde Dehydrogenase, Chain A, domain 1"/>
    <property type="match status" value="1"/>
</dbReference>
<sequence>MSTMMVMRVMTPTTMTMTFSRSLPSRFHSIGVNSPSPRSSIRNIAASSSSQGPSKESPSSPSSLSALLNDPCLFRDEGVSFIDGAFSSSSSSKKPVINPANGQTIALADAAAAEETQKAISAAKRAMPEWAAQTAKARGRVLRKWFELIRQNANDLAIIMTAEQGKPLKEARGEIAYANSFLDWYAEEGRRVSGMVLAPTQTTKRQLVVRQPVGVCAAITPWNFPSAMITRKAAPALAAGCSMVIKPSEATPLSALALAELAKRAGVPDGVLSVVVGDASDIGGVMTSHPDVRKLTFTGSTRVGKLLSEQCASTVKNVTMELGGNAPFLVFDDADVDAAVADAMATKFRNAGQVCTATNRMLVQRGVYNEFIEKLAAKTEAMSVTQGLDAGCDMGPLFDLSAPSKAEEHVADALAKGSELLTGGKRDASKGSDAFYLPTVVSCGDRNVELRAFGEETFGPVANVYRFDDEDAAIAMANNTRMGLSAFCHTRDMSRAWRVGEALEYGMVGLNEGALSDEVIPFGGCKESGLGREGGVFGIEAFLETKLMVFGRI</sequence>
<dbReference type="PANTHER" id="PTHR43353">
    <property type="entry name" value="SUCCINATE-SEMIALDEHYDE DEHYDROGENASE, MITOCHONDRIAL"/>
    <property type="match status" value="1"/>
</dbReference>
<dbReference type="FunFam" id="3.40.309.10:FF:000004">
    <property type="entry name" value="Succinate-semialdehyde dehydrogenase I"/>
    <property type="match status" value="1"/>
</dbReference>
<evidence type="ECO:0000256" key="3">
    <source>
        <dbReference type="ARBA" id="ARBA00013051"/>
    </source>
</evidence>
<gene>
    <name evidence="13" type="ORF">PPROV_000749600</name>
</gene>
<evidence type="ECO:0000256" key="2">
    <source>
        <dbReference type="ARBA" id="ARBA00009986"/>
    </source>
</evidence>
<evidence type="ECO:0000256" key="9">
    <source>
        <dbReference type="PROSITE-ProRule" id="PRU10007"/>
    </source>
</evidence>
<keyword evidence="14" id="KW-1185">Reference proteome</keyword>
<dbReference type="InterPro" id="IPR016161">
    <property type="entry name" value="Ald_DH/histidinol_DH"/>
</dbReference>
<dbReference type="InterPro" id="IPR016162">
    <property type="entry name" value="Ald_DH_N"/>
</dbReference>
<reference evidence="13" key="1">
    <citation type="submission" date="2020-10" db="EMBL/GenBank/DDBJ databases">
        <title>Unveiling of a novel bifunctional photoreceptor, Dualchrome1, isolated from a cosmopolitan green alga.</title>
        <authorList>
            <person name="Suzuki S."/>
            <person name="Kawachi M."/>
        </authorList>
    </citation>
    <scope>NUCLEOTIDE SEQUENCE</scope>
    <source>
        <strain evidence="13">NIES 2893</strain>
    </source>
</reference>
<dbReference type="Gene3D" id="3.40.309.10">
    <property type="entry name" value="Aldehyde Dehydrogenase, Chain A, domain 2"/>
    <property type="match status" value="1"/>
</dbReference>
<evidence type="ECO:0000256" key="1">
    <source>
        <dbReference type="ARBA" id="ARBA00005176"/>
    </source>
</evidence>
<keyword evidence="5 10" id="KW-0560">Oxidoreductase</keyword>
<dbReference type="FunFam" id="3.40.605.10:FF:000005">
    <property type="entry name" value="Succinate-semialdehyde dehydrogenase I"/>
    <property type="match status" value="1"/>
</dbReference>
<evidence type="ECO:0000256" key="7">
    <source>
        <dbReference type="ARBA" id="ARBA00052498"/>
    </source>
</evidence>
<feature type="active site" evidence="9">
    <location>
        <position position="321"/>
    </location>
</feature>
<evidence type="ECO:0000256" key="6">
    <source>
        <dbReference type="ARBA" id="ARBA00030806"/>
    </source>
</evidence>
<proteinExistence type="inferred from homology"/>
<evidence type="ECO:0000256" key="8">
    <source>
        <dbReference type="ARBA" id="ARBA00076033"/>
    </source>
</evidence>
<dbReference type="EC" id="1.2.1.24" evidence="3"/>
<dbReference type="PANTHER" id="PTHR43353:SF5">
    <property type="entry name" value="SUCCINATE-SEMIALDEHYDE DEHYDROGENASE, MITOCHONDRIAL"/>
    <property type="match status" value="1"/>
</dbReference>
<dbReference type="GO" id="GO:0009450">
    <property type="term" value="P:gamma-aminobutyric acid catabolic process"/>
    <property type="evidence" value="ECO:0007669"/>
    <property type="project" value="TreeGrafter"/>
</dbReference>
<dbReference type="OrthoDB" id="310895at2759"/>
<evidence type="ECO:0000259" key="12">
    <source>
        <dbReference type="Pfam" id="PF00171"/>
    </source>
</evidence>
<comment type="pathway">
    <text evidence="1">Amino-acid degradation; 4-aminobutanoate degradation.</text>
</comment>
<dbReference type="GO" id="GO:0005829">
    <property type="term" value="C:cytosol"/>
    <property type="evidence" value="ECO:0007669"/>
    <property type="project" value="TreeGrafter"/>
</dbReference>
<accession>A0A830HV19</accession>